<dbReference type="InterPro" id="IPR031751">
    <property type="entry name" value="DUF4735"/>
</dbReference>
<sequence>MKAFSIFPTLWSVLALQAVFSHAERLLLLVGTHLEPPAFEVLRDRPSFNEKLQKWTPELQRKTLAEAPSTEEMCSDAETEKLALKDAIQRAVNFYEAHVSELNTLDAAVGLQVVQGISQHLEDRGLTHLLSALITDIVKKAIAAMSNPVDREGAITAMNATYSPFSGQNFPGWSPHEIIAQQSAAFPSVGDDPEIVWGRLNSACFVSLMNSCEVPTLCRNTYLDPEPQSQYMLTHQVLYRLMARSLSCDIKHRKLFIENEENLELLCAKMYAEAEMLAEYGFPVWGRDLFSEYVFISGLAGFPNLLRTDWTQEIASWQSKSEFGCFVNPDFERYFSTEVEIQREQTSTYEETSETCLTHFTSTSLSALAIKLGWLSDNC</sequence>
<dbReference type="EMBL" id="LNIX01000001">
    <property type="protein sequence ID" value="OXA62173.1"/>
    <property type="molecule type" value="Genomic_DNA"/>
</dbReference>
<dbReference type="PANTHER" id="PTHR33539">
    <property type="entry name" value="UPF0764 PROTEIN C16ORF89"/>
    <property type="match status" value="1"/>
</dbReference>
<organism evidence="2 3">
    <name type="scientific">Folsomia candida</name>
    <name type="common">Springtail</name>
    <dbReference type="NCBI Taxonomy" id="158441"/>
    <lineage>
        <taxon>Eukaryota</taxon>
        <taxon>Metazoa</taxon>
        <taxon>Ecdysozoa</taxon>
        <taxon>Arthropoda</taxon>
        <taxon>Hexapoda</taxon>
        <taxon>Collembola</taxon>
        <taxon>Entomobryomorpha</taxon>
        <taxon>Isotomoidea</taxon>
        <taxon>Isotomidae</taxon>
        <taxon>Proisotominae</taxon>
        <taxon>Folsomia</taxon>
    </lineage>
</organism>
<dbReference type="OrthoDB" id="5949187at2759"/>
<reference evidence="2 3" key="1">
    <citation type="submission" date="2015-12" db="EMBL/GenBank/DDBJ databases">
        <title>The genome of Folsomia candida.</title>
        <authorList>
            <person name="Faddeeva A."/>
            <person name="Derks M.F."/>
            <person name="Anvar Y."/>
            <person name="Smit S."/>
            <person name="Van Straalen N."/>
            <person name="Roelofs D."/>
        </authorList>
    </citation>
    <scope>NUCLEOTIDE SEQUENCE [LARGE SCALE GENOMIC DNA]</scope>
    <source>
        <strain evidence="2 3">VU population</strain>
        <tissue evidence="2">Whole body</tissue>
    </source>
</reference>
<dbReference type="GO" id="GO:0016020">
    <property type="term" value="C:membrane"/>
    <property type="evidence" value="ECO:0007669"/>
    <property type="project" value="TreeGrafter"/>
</dbReference>
<dbReference type="PANTHER" id="PTHR33539:SF1">
    <property type="entry name" value="UPF0764 PROTEIN C16ORF89"/>
    <property type="match status" value="1"/>
</dbReference>
<gene>
    <name evidence="2" type="ORF">Fcan01_00799</name>
</gene>
<name>A0A226EX38_FOLCA</name>
<evidence type="ECO:0000313" key="2">
    <source>
        <dbReference type="EMBL" id="OXA62173.1"/>
    </source>
</evidence>
<dbReference type="Proteomes" id="UP000198287">
    <property type="component" value="Unassembled WGS sequence"/>
</dbReference>
<proteinExistence type="predicted"/>
<keyword evidence="3" id="KW-1185">Reference proteome</keyword>
<comment type="caution">
    <text evidence="2">The sequence shown here is derived from an EMBL/GenBank/DDBJ whole genome shotgun (WGS) entry which is preliminary data.</text>
</comment>
<evidence type="ECO:0000313" key="3">
    <source>
        <dbReference type="Proteomes" id="UP000198287"/>
    </source>
</evidence>
<dbReference type="GO" id="GO:0005829">
    <property type="term" value="C:cytosol"/>
    <property type="evidence" value="ECO:0007669"/>
    <property type="project" value="TreeGrafter"/>
</dbReference>
<keyword evidence="1" id="KW-0732">Signal</keyword>
<feature type="chain" id="PRO_5012601399" evidence="1">
    <location>
        <begin position="24"/>
        <end position="379"/>
    </location>
</feature>
<protein>
    <submittedName>
        <fullName evidence="2">Uncharacterized protein</fullName>
    </submittedName>
</protein>
<evidence type="ECO:0000256" key="1">
    <source>
        <dbReference type="SAM" id="SignalP"/>
    </source>
</evidence>
<dbReference type="OMA" id="FNCEETR"/>
<dbReference type="AlphaFoldDB" id="A0A226EX38"/>
<accession>A0A226EX38</accession>
<dbReference type="STRING" id="158441.A0A226EX38"/>
<dbReference type="Pfam" id="PF15882">
    <property type="entry name" value="DUF4735"/>
    <property type="match status" value="1"/>
</dbReference>
<feature type="signal peptide" evidence="1">
    <location>
        <begin position="1"/>
        <end position="23"/>
    </location>
</feature>